<evidence type="ECO:0000313" key="1">
    <source>
        <dbReference type="EMBL" id="MED6169179.1"/>
    </source>
</evidence>
<protein>
    <submittedName>
        <fullName evidence="1">Uncharacterized protein</fullName>
    </submittedName>
</protein>
<dbReference type="Proteomes" id="UP001341840">
    <property type="component" value="Unassembled WGS sequence"/>
</dbReference>
<name>A0ABU6V7G8_9FABA</name>
<sequence length="65" mass="7382">MGVKNYSMRRAAEYKLLGSNSAKEVRKFTRTHACLAPRMSTDHVQFDNTVIAGYTLHIIKKNLVV</sequence>
<accession>A0ABU6V7G8</accession>
<keyword evidence="2" id="KW-1185">Reference proteome</keyword>
<organism evidence="1 2">
    <name type="scientific">Stylosanthes scabra</name>
    <dbReference type="NCBI Taxonomy" id="79078"/>
    <lineage>
        <taxon>Eukaryota</taxon>
        <taxon>Viridiplantae</taxon>
        <taxon>Streptophyta</taxon>
        <taxon>Embryophyta</taxon>
        <taxon>Tracheophyta</taxon>
        <taxon>Spermatophyta</taxon>
        <taxon>Magnoliopsida</taxon>
        <taxon>eudicotyledons</taxon>
        <taxon>Gunneridae</taxon>
        <taxon>Pentapetalae</taxon>
        <taxon>rosids</taxon>
        <taxon>fabids</taxon>
        <taxon>Fabales</taxon>
        <taxon>Fabaceae</taxon>
        <taxon>Papilionoideae</taxon>
        <taxon>50 kb inversion clade</taxon>
        <taxon>dalbergioids sensu lato</taxon>
        <taxon>Dalbergieae</taxon>
        <taxon>Pterocarpus clade</taxon>
        <taxon>Stylosanthes</taxon>
    </lineage>
</organism>
<proteinExistence type="predicted"/>
<evidence type="ECO:0000313" key="2">
    <source>
        <dbReference type="Proteomes" id="UP001341840"/>
    </source>
</evidence>
<comment type="caution">
    <text evidence="1">The sequence shown here is derived from an EMBL/GenBank/DDBJ whole genome shotgun (WGS) entry which is preliminary data.</text>
</comment>
<gene>
    <name evidence="1" type="ORF">PIB30_019112</name>
</gene>
<reference evidence="1 2" key="1">
    <citation type="journal article" date="2023" name="Plants (Basel)">
        <title>Bridging the Gap: Combining Genomics and Transcriptomics Approaches to Understand Stylosanthes scabra, an Orphan Legume from the Brazilian Caatinga.</title>
        <authorList>
            <person name="Ferreira-Neto J.R.C."/>
            <person name="da Silva M.D."/>
            <person name="Binneck E."/>
            <person name="de Melo N.F."/>
            <person name="da Silva R.H."/>
            <person name="de Melo A.L.T.M."/>
            <person name="Pandolfi V."/>
            <person name="Bustamante F.O."/>
            <person name="Brasileiro-Vidal A.C."/>
            <person name="Benko-Iseppon A.M."/>
        </authorList>
    </citation>
    <scope>NUCLEOTIDE SEQUENCE [LARGE SCALE GENOMIC DNA]</scope>
    <source>
        <tissue evidence="1">Leaves</tissue>
    </source>
</reference>
<dbReference type="EMBL" id="JASCZI010151093">
    <property type="protein sequence ID" value="MED6169179.1"/>
    <property type="molecule type" value="Genomic_DNA"/>
</dbReference>